<protein>
    <submittedName>
        <fullName evidence="1">Uncharacterized protein</fullName>
    </submittedName>
</protein>
<dbReference type="RefSeq" id="WP_215339892.1">
    <property type="nucleotide sequence ID" value="NZ_JAGSGD010000001.1"/>
</dbReference>
<proteinExistence type="predicted"/>
<organism evidence="1 2">
    <name type="scientific">Phenylobacterium glaciei</name>
    <dbReference type="NCBI Taxonomy" id="2803784"/>
    <lineage>
        <taxon>Bacteria</taxon>
        <taxon>Pseudomonadati</taxon>
        <taxon>Pseudomonadota</taxon>
        <taxon>Alphaproteobacteria</taxon>
        <taxon>Caulobacterales</taxon>
        <taxon>Caulobacteraceae</taxon>
        <taxon>Phenylobacterium</taxon>
    </lineage>
</organism>
<dbReference type="EMBL" id="JAGSGD010000001">
    <property type="protein sequence ID" value="MBR7619544.1"/>
    <property type="molecule type" value="Genomic_DNA"/>
</dbReference>
<name>A0A941D171_9CAUL</name>
<keyword evidence="2" id="KW-1185">Reference proteome</keyword>
<reference evidence="1" key="1">
    <citation type="submission" date="2021-04" db="EMBL/GenBank/DDBJ databases">
        <title>Draft genome assembly of strain Phenylobacterium sp. 20VBR1 using MiniION and Illumina platforms.</title>
        <authorList>
            <person name="Thomas F.A."/>
            <person name="Krishnan K.P."/>
            <person name="Sinha R.K."/>
        </authorList>
    </citation>
    <scope>NUCLEOTIDE SEQUENCE</scope>
    <source>
        <strain evidence="1">20VBR1</strain>
    </source>
</reference>
<sequence>MLVALGGAAPASAQPADDASVSALRDDYLCQLRLGGFISLTKPDNHPSQADLNLMDEVYQIADRVIYHGEVMAERVGPEAAKRVLDDLLPAWYAGLKHGDGQPDKAALLRADLSPGLRACVERARTLPRRPQ</sequence>
<comment type="caution">
    <text evidence="1">The sequence shown here is derived from an EMBL/GenBank/DDBJ whole genome shotgun (WGS) entry which is preliminary data.</text>
</comment>
<gene>
    <name evidence="1" type="ORF">JKL49_09110</name>
</gene>
<dbReference type="Proteomes" id="UP000622580">
    <property type="component" value="Unassembled WGS sequence"/>
</dbReference>
<accession>A0A941D171</accession>
<evidence type="ECO:0000313" key="2">
    <source>
        <dbReference type="Proteomes" id="UP000622580"/>
    </source>
</evidence>
<evidence type="ECO:0000313" key="1">
    <source>
        <dbReference type="EMBL" id="MBR7619544.1"/>
    </source>
</evidence>
<dbReference type="AlphaFoldDB" id="A0A941D171"/>